<protein>
    <submittedName>
        <fullName evidence="1">Uncharacterized protein</fullName>
    </submittedName>
</protein>
<comment type="caution">
    <text evidence="1">The sequence shown here is derived from an EMBL/GenBank/DDBJ whole genome shotgun (WGS) entry which is preliminary data.</text>
</comment>
<evidence type="ECO:0000313" key="1">
    <source>
        <dbReference type="EMBL" id="KAL2712735.1"/>
    </source>
</evidence>
<evidence type="ECO:0000313" key="2">
    <source>
        <dbReference type="Proteomes" id="UP001607302"/>
    </source>
</evidence>
<keyword evidence="2" id="KW-1185">Reference proteome</keyword>
<dbReference type="EMBL" id="JAUDFV010000165">
    <property type="protein sequence ID" value="KAL2712735.1"/>
    <property type="molecule type" value="Genomic_DNA"/>
</dbReference>
<organism evidence="1 2">
    <name type="scientific">Vespula squamosa</name>
    <name type="common">Southern yellow jacket</name>
    <name type="synonym">Wasp</name>
    <dbReference type="NCBI Taxonomy" id="30214"/>
    <lineage>
        <taxon>Eukaryota</taxon>
        <taxon>Metazoa</taxon>
        <taxon>Ecdysozoa</taxon>
        <taxon>Arthropoda</taxon>
        <taxon>Hexapoda</taxon>
        <taxon>Insecta</taxon>
        <taxon>Pterygota</taxon>
        <taxon>Neoptera</taxon>
        <taxon>Endopterygota</taxon>
        <taxon>Hymenoptera</taxon>
        <taxon>Apocrita</taxon>
        <taxon>Aculeata</taxon>
        <taxon>Vespoidea</taxon>
        <taxon>Vespidae</taxon>
        <taxon>Vespinae</taxon>
        <taxon>Vespula</taxon>
    </lineage>
</organism>
<sequence length="151" mass="17684">MGGLESNIEWCLVTAKECLRNFSYLAHLSDIIYNDNLTFKLETLYKNYCLEQSVASMKSCLQNIFFFIPKSEVLNFCNVEHVLRYDKCLIVYLHKDTFKSVQLEELTLCKLLIKNTFKIVDISNENIGSNYQWIDHGQSSIIFSLIYIEKE</sequence>
<proteinExistence type="predicted"/>
<dbReference type="AlphaFoldDB" id="A0ABD1ZYX1"/>
<dbReference type="Proteomes" id="UP001607302">
    <property type="component" value="Unassembled WGS sequence"/>
</dbReference>
<name>A0ABD1ZYX1_VESSQ</name>
<reference evidence="1 2" key="1">
    <citation type="journal article" date="2024" name="Ann. Entomol. Soc. Am.">
        <title>Genomic analyses of the southern and eastern yellowjacket wasps (Hymenoptera: Vespidae) reveal evolutionary signatures of social life.</title>
        <authorList>
            <person name="Catto M.A."/>
            <person name="Caine P.B."/>
            <person name="Orr S.E."/>
            <person name="Hunt B.G."/>
            <person name="Goodisman M.A.D."/>
        </authorList>
    </citation>
    <scope>NUCLEOTIDE SEQUENCE [LARGE SCALE GENOMIC DNA]</scope>
    <source>
        <strain evidence="1">233</strain>
        <tissue evidence="1">Head and thorax</tissue>
    </source>
</reference>
<accession>A0ABD1ZYX1</accession>
<gene>
    <name evidence="1" type="ORF">V1478_017690</name>
</gene>